<dbReference type="PROSITE" id="PS00068">
    <property type="entry name" value="MDH"/>
    <property type="match status" value="1"/>
</dbReference>
<dbReference type="OrthoDB" id="4069699at2759"/>
<gene>
    <name evidence="15" type="primary">MDH1</name>
    <name evidence="15" type="ORF">DFQ27_009052</name>
</gene>
<dbReference type="GO" id="GO:0030060">
    <property type="term" value="F:L-malate dehydrogenase (NAD+) activity"/>
    <property type="evidence" value="ECO:0007669"/>
    <property type="project" value="UniProtKB-EC"/>
</dbReference>
<dbReference type="SUPFAM" id="SSF56327">
    <property type="entry name" value="LDH C-terminal domain-like"/>
    <property type="match status" value="1"/>
</dbReference>
<reference evidence="15" key="1">
    <citation type="journal article" date="2020" name="Fungal Divers.">
        <title>Resolving the Mortierellaceae phylogeny through synthesis of multi-gene phylogenetics and phylogenomics.</title>
        <authorList>
            <person name="Vandepol N."/>
            <person name="Liber J."/>
            <person name="Desiro A."/>
            <person name="Na H."/>
            <person name="Kennedy M."/>
            <person name="Barry K."/>
            <person name="Grigoriev I.V."/>
            <person name="Miller A.N."/>
            <person name="O'Donnell K."/>
            <person name="Stajich J.E."/>
            <person name="Bonito G."/>
        </authorList>
    </citation>
    <scope>NUCLEOTIDE SEQUENCE</scope>
    <source>
        <strain evidence="15">BC1065</strain>
    </source>
</reference>
<feature type="domain" description="Lactate/malate dehydrogenase C-terminal" evidence="14">
    <location>
        <begin position="170"/>
        <end position="335"/>
    </location>
</feature>
<dbReference type="Gene3D" id="3.90.110.10">
    <property type="entry name" value="Lactate dehydrogenase/glycoside hydrolase, family 4, C-terminal"/>
    <property type="match status" value="1"/>
</dbReference>
<dbReference type="InterPro" id="IPR001252">
    <property type="entry name" value="Malate_DH_AS"/>
</dbReference>
<dbReference type="InterPro" id="IPR010097">
    <property type="entry name" value="Malate_DH_type1"/>
</dbReference>
<feature type="active site" description="Proton acceptor" evidence="8">
    <location>
        <position position="200"/>
    </location>
</feature>
<dbReference type="NCBIfam" id="TIGR01772">
    <property type="entry name" value="MDH_euk_gproteo"/>
    <property type="match status" value="1"/>
</dbReference>
<dbReference type="EC" id="1.1.1.37" evidence="3 12"/>
<sequence length="337" mass="35449">MFATRQISSLAKRAFSTTAASNGAKVAVLGAAGGIGQPLSLLLKQSSLISHLSLYDIVNTPGVAADLSHINSNSKVEGFTPKDNGLKNALTGCDIVVIPAGVPRKPGMTRDDLFNTNASIVRDLAQACAEHCPKAHILVIANPVNSTVPIVAEVYNKKGIFDPKRVFGVTTLDVVRASRFVSEVKKIPVEDAKITVVGGHSGVTIVPLLSQSGHKFTEEEVKALTHRIQFGGDEVVKAKDGAGSATLSMAFAGARFTNSLLEATVAGKKGIVEPTFVKSPIFEKDGVEFFATNVELGPEGVEKIHPVGKINEFEEGLIAAAVPELKGNIAKGKKFMA</sequence>
<evidence type="ECO:0000256" key="3">
    <source>
        <dbReference type="ARBA" id="ARBA00012995"/>
    </source>
</evidence>
<evidence type="ECO:0000256" key="4">
    <source>
        <dbReference type="ARBA" id="ARBA00022532"/>
    </source>
</evidence>
<dbReference type="GO" id="GO:0005739">
    <property type="term" value="C:mitochondrion"/>
    <property type="evidence" value="ECO:0007669"/>
    <property type="project" value="TreeGrafter"/>
</dbReference>
<comment type="caution">
    <text evidence="15">The sequence shown here is derived from an EMBL/GenBank/DDBJ whole genome shotgun (WGS) entry which is preliminary data.</text>
</comment>
<feature type="binding site" evidence="10">
    <location>
        <position position="56"/>
    </location>
    <ligand>
        <name>NAD(+)</name>
        <dbReference type="ChEBI" id="CHEBI:57540"/>
    </ligand>
</feature>
<feature type="binding site" evidence="9">
    <location>
        <position position="176"/>
    </location>
    <ligand>
        <name>substrate</name>
    </ligand>
</feature>
<dbReference type="PANTHER" id="PTHR11540">
    <property type="entry name" value="MALATE AND LACTATE DEHYDROGENASE"/>
    <property type="match status" value="1"/>
</dbReference>
<evidence type="ECO:0000256" key="7">
    <source>
        <dbReference type="ARBA" id="ARBA00048313"/>
    </source>
</evidence>
<feature type="binding site" evidence="10">
    <location>
        <begin position="30"/>
        <end position="36"/>
    </location>
    <ligand>
        <name>NAD(+)</name>
        <dbReference type="ChEBI" id="CHEBI:57540"/>
    </ligand>
</feature>
<dbReference type="SUPFAM" id="SSF51735">
    <property type="entry name" value="NAD(P)-binding Rossmann-fold domains"/>
    <property type="match status" value="1"/>
</dbReference>
<evidence type="ECO:0000256" key="9">
    <source>
        <dbReference type="PIRSR" id="PIRSR000102-2"/>
    </source>
</evidence>
<organism evidence="15 16">
    <name type="scientific">Actinomortierella ambigua</name>
    <dbReference type="NCBI Taxonomy" id="1343610"/>
    <lineage>
        <taxon>Eukaryota</taxon>
        <taxon>Fungi</taxon>
        <taxon>Fungi incertae sedis</taxon>
        <taxon>Mucoromycota</taxon>
        <taxon>Mortierellomycotina</taxon>
        <taxon>Mortierellomycetes</taxon>
        <taxon>Mortierellales</taxon>
        <taxon>Mortierellaceae</taxon>
        <taxon>Actinomortierella</taxon>
    </lineage>
</organism>
<feature type="binding site" evidence="10">
    <location>
        <position position="117"/>
    </location>
    <ligand>
        <name>NAD(+)</name>
        <dbReference type="ChEBI" id="CHEBI:57540"/>
    </ligand>
</feature>
<feature type="binding site" evidence="10">
    <location>
        <position position="249"/>
    </location>
    <ligand>
        <name>NAD(+)</name>
        <dbReference type="ChEBI" id="CHEBI:57540"/>
    </ligand>
</feature>
<feature type="binding site" evidence="9">
    <location>
        <position position="142"/>
    </location>
    <ligand>
        <name>substrate</name>
    </ligand>
</feature>
<dbReference type="Pfam" id="PF02866">
    <property type="entry name" value="Ldh_1_C"/>
    <property type="match status" value="1"/>
</dbReference>
<evidence type="ECO:0000256" key="5">
    <source>
        <dbReference type="ARBA" id="ARBA00023002"/>
    </source>
</evidence>
<name>A0A9P6UDA9_9FUNG</name>
<dbReference type="InterPro" id="IPR036291">
    <property type="entry name" value="NAD(P)-bd_dom_sf"/>
</dbReference>
<dbReference type="GO" id="GO:0006099">
    <property type="term" value="P:tricarboxylic acid cycle"/>
    <property type="evidence" value="ECO:0007669"/>
    <property type="project" value="UniProtKB-KW"/>
</dbReference>
<dbReference type="Gene3D" id="3.40.50.720">
    <property type="entry name" value="NAD(P)-binding Rossmann-like Domain"/>
    <property type="match status" value="1"/>
</dbReference>
<evidence type="ECO:0000256" key="2">
    <source>
        <dbReference type="ARBA" id="ARBA00011738"/>
    </source>
</evidence>
<dbReference type="Proteomes" id="UP000807716">
    <property type="component" value="Unassembled WGS sequence"/>
</dbReference>
<dbReference type="GO" id="GO:0006108">
    <property type="term" value="P:malate metabolic process"/>
    <property type="evidence" value="ECO:0007669"/>
    <property type="project" value="InterPro"/>
</dbReference>
<dbReference type="InterPro" id="IPR001557">
    <property type="entry name" value="L-lactate/malate_DH"/>
</dbReference>
<feature type="binding site" evidence="10">
    <location>
        <begin position="140"/>
        <end position="142"/>
    </location>
    <ligand>
        <name>NAD(+)</name>
        <dbReference type="ChEBI" id="CHEBI:57540"/>
    </ligand>
</feature>
<dbReference type="EMBL" id="JAAAJB010000008">
    <property type="protein sequence ID" value="KAG0270260.1"/>
    <property type="molecule type" value="Genomic_DNA"/>
</dbReference>
<dbReference type="Pfam" id="PF00056">
    <property type="entry name" value="Ldh_1_N"/>
    <property type="match status" value="1"/>
</dbReference>
<evidence type="ECO:0000313" key="16">
    <source>
        <dbReference type="Proteomes" id="UP000807716"/>
    </source>
</evidence>
<comment type="subunit">
    <text evidence="2">Homodimer.</text>
</comment>
<evidence type="ECO:0000259" key="14">
    <source>
        <dbReference type="Pfam" id="PF02866"/>
    </source>
</evidence>
<feature type="binding site" evidence="9">
    <location>
        <position position="110"/>
    </location>
    <ligand>
        <name>substrate</name>
    </ligand>
</feature>
<dbReference type="AlphaFoldDB" id="A0A9P6UDA9"/>
<evidence type="ECO:0000256" key="11">
    <source>
        <dbReference type="RuleBase" id="RU003369"/>
    </source>
</evidence>
<evidence type="ECO:0000256" key="1">
    <source>
        <dbReference type="ARBA" id="ARBA00008824"/>
    </source>
</evidence>
<keyword evidence="4 12" id="KW-0816">Tricarboxylic acid cycle</keyword>
<dbReference type="InterPro" id="IPR001236">
    <property type="entry name" value="Lactate/malate_DH_N"/>
</dbReference>
<evidence type="ECO:0000256" key="8">
    <source>
        <dbReference type="PIRSR" id="PIRSR000102-1"/>
    </source>
</evidence>
<dbReference type="FunFam" id="3.90.110.10:FF:000001">
    <property type="entry name" value="Malate dehydrogenase"/>
    <property type="match status" value="1"/>
</dbReference>
<dbReference type="PANTHER" id="PTHR11540:SF73">
    <property type="entry name" value="MALATE DEHYDROGENASE, MITOCHONDRIAL"/>
    <property type="match status" value="1"/>
</dbReference>
<dbReference type="FunFam" id="3.40.50.720:FF:000013">
    <property type="entry name" value="Malate dehydrogenase"/>
    <property type="match status" value="1"/>
</dbReference>
<feature type="binding site" evidence="9">
    <location>
        <position position="104"/>
    </location>
    <ligand>
        <name>substrate</name>
    </ligand>
</feature>
<dbReference type="PIRSF" id="PIRSF000102">
    <property type="entry name" value="Lac_mal_DH"/>
    <property type="match status" value="1"/>
</dbReference>
<evidence type="ECO:0000256" key="6">
    <source>
        <dbReference type="ARBA" id="ARBA00023027"/>
    </source>
</evidence>
<comment type="similarity">
    <text evidence="1">Belongs to the LDH/MDH superfamily. MDH type 1 family.</text>
</comment>
<evidence type="ECO:0000259" key="13">
    <source>
        <dbReference type="Pfam" id="PF00056"/>
    </source>
</evidence>
<accession>A0A9P6UDA9</accession>
<proteinExistence type="inferred from homology"/>
<dbReference type="InterPro" id="IPR022383">
    <property type="entry name" value="Lactate/malate_DH_C"/>
</dbReference>
<keyword evidence="5 11" id="KW-0560">Oxidoreductase</keyword>
<keyword evidence="6 10" id="KW-0520">NAD</keyword>
<feature type="domain" description="Lactate/malate dehydrogenase N-terminal" evidence="13">
    <location>
        <begin position="25"/>
        <end position="168"/>
    </location>
</feature>
<dbReference type="InterPro" id="IPR015955">
    <property type="entry name" value="Lactate_DH/Glyco_Ohase_4_C"/>
</dbReference>
<dbReference type="CDD" id="cd01337">
    <property type="entry name" value="MDH_glyoxysomal_mitochondrial"/>
    <property type="match status" value="1"/>
</dbReference>
<evidence type="ECO:0000256" key="10">
    <source>
        <dbReference type="PIRSR" id="PIRSR000102-3"/>
    </source>
</evidence>
<evidence type="ECO:0000313" key="15">
    <source>
        <dbReference type="EMBL" id="KAG0270260.1"/>
    </source>
</evidence>
<evidence type="ECO:0000256" key="12">
    <source>
        <dbReference type="RuleBase" id="RU003405"/>
    </source>
</evidence>
<protein>
    <recommendedName>
        <fullName evidence="3 12">Malate dehydrogenase</fullName>
        <ecNumber evidence="3 12">1.1.1.37</ecNumber>
    </recommendedName>
</protein>
<comment type="catalytic activity">
    <reaction evidence="7 12">
        <text>(S)-malate + NAD(+) = oxaloacetate + NADH + H(+)</text>
        <dbReference type="Rhea" id="RHEA:21432"/>
        <dbReference type="ChEBI" id="CHEBI:15378"/>
        <dbReference type="ChEBI" id="CHEBI:15589"/>
        <dbReference type="ChEBI" id="CHEBI:16452"/>
        <dbReference type="ChEBI" id="CHEBI:57540"/>
        <dbReference type="ChEBI" id="CHEBI:57945"/>
        <dbReference type="EC" id="1.1.1.37"/>
    </reaction>
</comment>
<keyword evidence="16" id="KW-1185">Reference proteome</keyword>